<dbReference type="GO" id="GO:0005737">
    <property type="term" value="C:cytoplasm"/>
    <property type="evidence" value="ECO:0007669"/>
    <property type="project" value="UniProtKB-SubCell"/>
</dbReference>
<evidence type="ECO:0000256" key="3">
    <source>
        <dbReference type="ARBA" id="ARBA00022490"/>
    </source>
</evidence>
<dbReference type="InterPro" id="IPR019933">
    <property type="entry name" value="DivIVA_domain"/>
</dbReference>
<evidence type="ECO:0000256" key="6">
    <source>
        <dbReference type="ARBA" id="ARBA00023306"/>
    </source>
</evidence>
<dbReference type="EMBL" id="FMHU01000001">
    <property type="protein sequence ID" value="SCL14542.1"/>
    <property type="molecule type" value="Genomic_DNA"/>
</dbReference>
<evidence type="ECO:0000313" key="9">
    <source>
        <dbReference type="Proteomes" id="UP000198906"/>
    </source>
</evidence>
<evidence type="ECO:0000256" key="1">
    <source>
        <dbReference type="ARBA" id="ARBA00004496"/>
    </source>
</evidence>
<organism evidence="8 9">
    <name type="scientific">Micromonospora inyonensis</name>
    <dbReference type="NCBI Taxonomy" id="47866"/>
    <lineage>
        <taxon>Bacteria</taxon>
        <taxon>Bacillati</taxon>
        <taxon>Actinomycetota</taxon>
        <taxon>Actinomycetes</taxon>
        <taxon>Micromonosporales</taxon>
        <taxon>Micromonosporaceae</taxon>
        <taxon>Micromonospora</taxon>
    </lineage>
</organism>
<reference evidence="9" key="1">
    <citation type="submission" date="2016-06" db="EMBL/GenBank/DDBJ databases">
        <authorList>
            <person name="Varghese N."/>
        </authorList>
    </citation>
    <scope>NUCLEOTIDE SEQUENCE [LARGE SCALE GENOMIC DNA]</scope>
    <source>
        <strain evidence="9">DSM 46123</strain>
    </source>
</reference>
<evidence type="ECO:0000313" key="8">
    <source>
        <dbReference type="EMBL" id="SCL14542.1"/>
    </source>
</evidence>
<evidence type="ECO:0000256" key="5">
    <source>
        <dbReference type="ARBA" id="ARBA00023054"/>
    </source>
</evidence>
<keyword evidence="6" id="KW-0131">Cell cycle</keyword>
<protein>
    <recommendedName>
        <fullName evidence="2">Cell wall synthesis protein Wag31</fullName>
    </recommendedName>
    <alternativeName>
        <fullName evidence="7">Antigen 84</fullName>
    </alternativeName>
</protein>
<dbReference type="Gene3D" id="6.10.250.660">
    <property type="match status" value="1"/>
</dbReference>
<evidence type="ECO:0000256" key="2">
    <source>
        <dbReference type="ARBA" id="ARBA00018787"/>
    </source>
</evidence>
<dbReference type="InterPro" id="IPR007793">
    <property type="entry name" value="DivIVA_fam"/>
</dbReference>
<dbReference type="Proteomes" id="UP000198906">
    <property type="component" value="Unassembled WGS sequence"/>
</dbReference>
<sequence>MSHRPVPLAPRHRRDWRTWWRRCTCGLAWPCPDRRLPVPVESAPDGPLPAADVVRAAGPARGGCRAPVGTRARACRPSPPAPVPPAHRSGVVYLARTGLRPYQIRHAVFDRRWVGFAPEQVHAYLDRVAAELDRLHREVVVTTEQADRIRDGLRQWQTRHAGCRFDHAPRR</sequence>
<dbReference type="NCBIfam" id="TIGR03544">
    <property type="entry name" value="DivI1A_domain"/>
    <property type="match status" value="1"/>
</dbReference>
<accession>A0A1C6RC32</accession>
<keyword evidence="5" id="KW-0175">Coiled coil</keyword>
<dbReference type="STRING" id="47866.GA0074694_0810"/>
<name>A0A1C6RC32_9ACTN</name>
<comment type="subcellular location">
    <subcellularLocation>
        <location evidence="1">Cytoplasm</location>
    </subcellularLocation>
</comment>
<keyword evidence="4" id="KW-0132">Cell division</keyword>
<keyword evidence="3" id="KW-0963">Cytoplasm</keyword>
<dbReference type="GO" id="GO:0051301">
    <property type="term" value="P:cell division"/>
    <property type="evidence" value="ECO:0007669"/>
    <property type="project" value="UniProtKB-KW"/>
</dbReference>
<proteinExistence type="predicted"/>
<evidence type="ECO:0000256" key="4">
    <source>
        <dbReference type="ARBA" id="ARBA00022618"/>
    </source>
</evidence>
<keyword evidence="9" id="KW-1185">Reference proteome</keyword>
<gene>
    <name evidence="8" type="ORF">GA0074694_0810</name>
</gene>
<evidence type="ECO:0000256" key="7">
    <source>
        <dbReference type="ARBA" id="ARBA00031737"/>
    </source>
</evidence>
<dbReference type="Pfam" id="PF05103">
    <property type="entry name" value="DivIVA"/>
    <property type="match status" value="1"/>
</dbReference>
<dbReference type="AlphaFoldDB" id="A0A1C6RC32"/>
<dbReference type="RefSeq" id="WP_245714536.1">
    <property type="nucleotide sequence ID" value="NZ_FMHU01000001.1"/>
</dbReference>